<dbReference type="PANTHER" id="PTHR36194">
    <property type="entry name" value="S-LAYER-LIKE PROTEIN"/>
    <property type="match status" value="1"/>
</dbReference>
<feature type="domain" description="DUF4384" evidence="2">
    <location>
        <begin position="196"/>
        <end position="274"/>
    </location>
</feature>
<dbReference type="InterPro" id="IPR025493">
    <property type="entry name" value="DUF4384"/>
</dbReference>
<name>A0A1V1NXK1_9BACT</name>
<organism evidence="3 4">
    <name type="scientific">Candidatus Magnetoglobus multicellularis str. Araruama</name>
    <dbReference type="NCBI Taxonomy" id="890399"/>
    <lineage>
        <taxon>Bacteria</taxon>
        <taxon>Pseudomonadati</taxon>
        <taxon>Thermodesulfobacteriota</taxon>
        <taxon>Desulfobacteria</taxon>
        <taxon>Desulfobacterales</taxon>
        <taxon>Desulfobacteraceae</taxon>
        <taxon>Candidatus Magnetoglobus</taxon>
    </lineage>
</organism>
<protein>
    <recommendedName>
        <fullName evidence="2">DUF4384 domain-containing protein</fullName>
    </recommendedName>
</protein>
<keyword evidence="1" id="KW-0732">Signal</keyword>
<evidence type="ECO:0000313" key="3">
    <source>
        <dbReference type="EMBL" id="ETR67342.1"/>
    </source>
</evidence>
<evidence type="ECO:0000259" key="2">
    <source>
        <dbReference type="Pfam" id="PF14326"/>
    </source>
</evidence>
<proteinExistence type="predicted"/>
<evidence type="ECO:0000256" key="1">
    <source>
        <dbReference type="SAM" id="SignalP"/>
    </source>
</evidence>
<gene>
    <name evidence="3" type="ORF">OMM_05189</name>
</gene>
<dbReference type="PANTHER" id="PTHR36194:SF1">
    <property type="entry name" value="S-LAYER-LIKE PROTEIN"/>
    <property type="match status" value="1"/>
</dbReference>
<dbReference type="PROSITE" id="PS51257">
    <property type="entry name" value="PROKAR_LIPOPROTEIN"/>
    <property type="match status" value="1"/>
</dbReference>
<evidence type="ECO:0000313" key="4">
    <source>
        <dbReference type="Proteomes" id="UP000189670"/>
    </source>
</evidence>
<dbReference type="AlphaFoldDB" id="A0A1V1NXK1"/>
<sequence>MNRPSKFILCIMIAALFACNAPSHQINPVQMPARETKKPDPPLQQMHSSTVQHTHIQKQSVDHQHGQNSYLVRTEGFACMGQKNSRDDTRALALSNAKKNAVQNVVSKISSETLVVNGELKSDVVSAYANGQLSVLETQGKWVRESSAGHSDECYQVSISAELIPDYQTVADPRPHLMNEPRAPLTVSLWTDKSSYVRGEFLNVHIKGNKGFYGMLIYTMADGTQFQILPNPFRKDNYFEGGRVYTLPGESDQYQMMVSEPVGEESIRLYASETQLPLNQIQSVARGPLSQVYDTRETMDRRMRGIVLISNQPATDFVQAQVNLTTY</sequence>
<dbReference type="EMBL" id="ATBP01001434">
    <property type="protein sequence ID" value="ETR67342.1"/>
    <property type="molecule type" value="Genomic_DNA"/>
</dbReference>
<dbReference type="Proteomes" id="UP000189670">
    <property type="component" value="Unassembled WGS sequence"/>
</dbReference>
<feature type="signal peptide" evidence="1">
    <location>
        <begin position="1"/>
        <end position="20"/>
    </location>
</feature>
<dbReference type="Pfam" id="PF14326">
    <property type="entry name" value="DUF4384"/>
    <property type="match status" value="1"/>
</dbReference>
<reference evidence="4" key="1">
    <citation type="submission" date="2012-11" db="EMBL/GenBank/DDBJ databases">
        <authorList>
            <person name="Lucero-Rivera Y.E."/>
            <person name="Tovar-Ramirez D."/>
        </authorList>
    </citation>
    <scope>NUCLEOTIDE SEQUENCE [LARGE SCALE GENOMIC DNA]</scope>
    <source>
        <strain evidence="4">Araruama</strain>
    </source>
</reference>
<feature type="chain" id="PRO_5010711043" description="DUF4384 domain-containing protein" evidence="1">
    <location>
        <begin position="21"/>
        <end position="327"/>
    </location>
</feature>
<comment type="caution">
    <text evidence="3">The sequence shown here is derived from an EMBL/GenBank/DDBJ whole genome shotgun (WGS) entry which is preliminary data.</text>
</comment>
<accession>A0A1V1NXK1</accession>